<protein>
    <submittedName>
        <fullName evidence="1">Uncharacterized protein</fullName>
    </submittedName>
</protein>
<accession>A0ACB9P2Q8</accession>
<reference evidence="2" key="1">
    <citation type="journal article" date="2023" name="Front. Plant Sci.">
        <title>Chromosomal-level genome assembly of Melastoma candidum provides insights into trichome evolution.</title>
        <authorList>
            <person name="Zhong Y."/>
            <person name="Wu W."/>
            <person name="Sun C."/>
            <person name="Zou P."/>
            <person name="Liu Y."/>
            <person name="Dai S."/>
            <person name="Zhou R."/>
        </authorList>
    </citation>
    <scope>NUCLEOTIDE SEQUENCE [LARGE SCALE GENOMIC DNA]</scope>
</reference>
<gene>
    <name evidence="1" type="ORF">MLD38_027814</name>
</gene>
<evidence type="ECO:0000313" key="1">
    <source>
        <dbReference type="EMBL" id="KAI4343288.1"/>
    </source>
</evidence>
<organism evidence="1 2">
    <name type="scientific">Melastoma candidum</name>
    <dbReference type="NCBI Taxonomy" id="119954"/>
    <lineage>
        <taxon>Eukaryota</taxon>
        <taxon>Viridiplantae</taxon>
        <taxon>Streptophyta</taxon>
        <taxon>Embryophyta</taxon>
        <taxon>Tracheophyta</taxon>
        <taxon>Spermatophyta</taxon>
        <taxon>Magnoliopsida</taxon>
        <taxon>eudicotyledons</taxon>
        <taxon>Gunneridae</taxon>
        <taxon>Pentapetalae</taxon>
        <taxon>rosids</taxon>
        <taxon>malvids</taxon>
        <taxon>Myrtales</taxon>
        <taxon>Melastomataceae</taxon>
        <taxon>Melastomatoideae</taxon>
        <taxon>Melastomateae</taxon>
        <taxon>Melastoma</taxon>
    </lineage>
</organism>
<proteinExistence type="predicted"/>
<comment type="caution">
    <text evidence="1">The sequence shown here is derived from an EMBL/GenBank/DDBJ whole genome shotgun (WGS) entry which is preliminary data.</text>
</comment>
<dbReference type="Proteomes" id="UP001057402">
    <property type="component" value="Chromosome 7"/>
</dbReference>
<evidence type="ECO:0000313" key="2">
    <source>
        <dbReference type="Proteomes" id="UP001057402"/>
    </source>
</evidence>
<sequence length="141" mass="15648">MPWSLSWALDIFSGLRSSSAIAPSTVLDVVSVPAMNRSKKKCLTWNTCIVSVFSSQMSTNFQKITLALFLVLRPFIQPLLYQPFDHLQHSAKVPCHPSLSPLKIEPHQHQNEVQQIHRPFGKPRGGDGGYATNGDLDHGTV</sequence>
<keyword evidence="2" id="KW-1185">Reference proteome</keyword>
<name>A0ACB9P2Q8_9MYRT</name>
<dbReference type="EMBL" id="CM042886">
    <property type="protein sequence ID" value="KAI4343288.1"/>
    <property type="molecule type" value="Genomic_DNA"/>
</dbReference>